<protein>
    <recommendedName>
        <fullName evidence="3">Secreted protein</fullName>
    </recommendedName>
</protein>
<reference evidence="1 2" key="2">
    <citation type="journal article" date="2022" name="Mol. Biol. Evol.">
        <title>Comparative Genomics Reveals Insights into the Divergent Evolution of Astigmatic Mites and Household Pest Adaptations.</title>
        <authorList>
            <person name="Xiong Q."/>
            <person name="Wan A.T."/>
            <person name="Liu X."/>
            <person name="Fung C.S."/>
            <person name="Xiao X."/>
            <person name="Malainual N."/>
            <person name="Hou J."/>
            <person name="Wang L."/>
            <person name="Wang M."/>
            <person name="Yang K.Y."/>
            <person name="Cui Y."/>
            <person name="Leung E.L."/>
            <person name="Nong W."/>
            <person name="Shin S.K."/>
            <person name="Au S.W."/>
            <person name="Jeong K.Y."/>
            <person name="Chew F.T."/>
            <person name="Hui J.H."/>
            <person name="Leung T.F."/>
            <person name="Tungtrongchitr A."/>
            <person name="Zhong N."/>
            <person name="Liu Z."/>
            <person name="Tsui S.K."/>
        </authorList>
    </citation>
    <scope>NUCLEOTIDE SEQUENCE [LARGE SCALE GENOMIC DNA]</scope>
    <source>
        <strain evidence="1">Derp</strain>
    </source>
</reference>
<proteinExistence type="predicted"/>
<comment type="caution">
    <text evidence="1">The sequence shown here is derived from an EMBL/GenBank/DDBJ whole genome shotgun (WGS) entry which is preliminary data.</text>
</comment>
<name>A0ABQ8ITL7_DERPT</name>
<sequence>MFCFRICSVLFLFHVITFYIINRKLILLPIENSKQKYGNFPEFFRFFSEIISHLNNNGPVDCFQWMVQSLKTLTANGPNRLVTRMLTSIRSIVLKK</sequence>
<accession>A0ABQ8ITL7</accession>
<evidence type="ECO:0008006" key="3">
    <source>
        <dbReference type="Google" id="ProtNLM"/>
    </source>
</evidence>
<dbReference type="Proteomes" id="UP000887458">
    <property type="component" value="Unassembled WGS sequence"/>
</dbReference>
<dbReference type="EMBL" id="NJHN03000121">
    <property type="protein sequence ID" value="KAH9413547.1"/>
    <property type="molecule type" value="Genomic_DNA"/>
</dbReference>
<gene>
    <name evidence="1" type="ORF">DERP_008025</name>
</gene>
<reference evidence="1 2" key="1">
    <citation type="journal article" date="2018" name="J. Allergy Clin. Immunol.">
        <title>High-quality assembly of Dermatophagoides pteronyssinus genome and transcriptome reveals a wide range of novel allergens.</title>
        <authorList>
            <person name="Liu X.Y."/>
            <person name="Yang K.Y."/>
            <person name="Wang M.Q."/>
            <person name="Kwok J.S."/>
            <person name="Zeng X."/>
            <person name="Yang Z."/>
            <person name="Xiao X.J."/>
            <person name="Lau C.P."/>
            <person name="Li Y."/>
            <person name="Huang Z.M."/>
            <person name="Ba J.G."/>
            <person name="Yim A.K."/>
            <person name="Ouyang C.Y."/>
            <person name="Ngai S.M."/>
            <person name="Chan T.F."/>
            <person name="Leung E.L."/>
            <person name="Liu L."/>
            <person name="Liu Z.G."/>
            <person name="Tsui S.K."/>
        </authorList>
    </citation>
    <scope>NUCLEOTIDE SEQUENCE [LARGE SCALE GENOMIC DNA]</scope>
    <source>
        <strain evidence="1">Derp</strain>
    </source>
</reference>
<evidence type="ECO:0000313" key="2">
    <source>
        <dbReference type="Proteomes" id="UP000887458"/>
    </source>
</evidence>
<keyword evidence="2" id="KW-1185">Reference proteome</keyword>
<organism evidence="1 2">
    <name type="scientific">Dermatophagoides pteronyssinus</name>
    <name type="common">European house dust mite</name>
    <dbReference type="NCBI Taxonomy" id="6956"/>
    <lineage>
        <taxon>Eukaryota</taxon>
        <taxon>Metazoa</taxon>
        <taxon>Ecdysozoa</taxon>
        <taxon>Arthropoda</taxon>
        <taxon>Chelicerata</taxon>
        <taxon>Arachnida</taxon>
        <taxon>Acari</taxon>
        <taxon>Acariformes</taxon>
        <taxon>Sarcoptiformes</taxon>
        <taxon>Astigmata</taxon>
        <taxon>Psoroptidia</taxon>
        <taxon>Analgoidea</taxon>
        <taxon>Pyroglyphidae</taxon>
        <taxon>Dermatophagoidinae</taxon>
        <taxon>Dermatophagoides</taxon>
    </lineage>
</organism>
<evidence type="ECO:0000313" key="1">
    <source>
        <dbReference type="EMBL" id="KAH9413547.1"/>
    </source>
</evidence>